<organism evidence="3 4">
    <name type="scientific">Mariniphaga sediminis</name>
    <dbReference type="NCBI Taxonomy" id="1628158"/>
    <lineage>
        <taxon>Bacteria</taxon>
        <taxon>Pseudomonadati</taxon>
        <taxon>Bacteroidota</taxon>
        <taxon>Bacteroidia</taxon>
        <taxon>Marinilabiliales</taxon>
        <taxon>Prolixibacteraceae</taxon>
        <taxon>Mariniphaga</taxon>
    </lineage>
</organism>
<protein>
    <submittedName>
        <fullName evidence="3">Uncharacterized protein</fullName>
    </submittedName>
</protein>
<keyword evidence="1" id="KW-0175">Coiled coil</keyword>
<accession>A0A399CWX5</accession>
<sequence length="252" mass="29588">MENKKLVNILLKDMGELEELIAEMKSTRRFDALEVELVHTRAKGILQLMQLLDVKEEPTQEDIREEIENVERLKEEAEKKLFENEDVLPEKQREEETQEEAPMQIVEEVKITEVVEEDSSHKEEPIEKLEEEDEDMLEEETVESGSNSRLGDSFLIGKSVNDLLSGSQKLEFKLSNRRVSSIQAAIGINDRFQYIRELFEGNNEKFQEAVKILDSKQNIKEAVDYLRAHYKWKKNETSLKFINLVKRRFQDE</sequence>
<feature type="compositionally biased region" description="Acidic residues" evidence="2">
    <location>
        <begin position="129"/>
        <end position="142"/>
    </location>
</feature>
<name>A0A399CWX5_9BACT</name>
<proteinExistence type="predicted"/>
<feature type="region of interest" description="Disordered" evidence="2">
    <location>
        <begin position="116"/>
        <end position="148"/>
    </location>
</feature>
<reference evidence="3 4" key="1">
    <citation type="journal article" date="2015" name="Int. J. Syst. Evol. Microbiol.">
        <title>Mariniphaga sediminis sp. nov., isolated from coastal sediment.</title>
        <authorList>
            <person name="Wang F.Q."/>
            <person name="Shen Q.Y."/>
            <person name="Chen G.J."/>
            <person name="Du Z.J."/>
        </authorList>
    </citation>
    <scope>NUCLEOTIDE SEQUENCE [LARGE SCALE GENOMIC DNA]</scope>
    <source>
        <strain evidence="3 4">SY21</strain>
    </source>
</reference>
<keyword evidence="4" id="KW-1185">Reference proteome</keyword>
<evidence type="ECO:0000256" key="1">
    <source>
        <dbReference type="SAM" id="Coils"/>
    </source>
</evidence>
<feature type="compositionally biased region" description="Basic and acidic residues" evidence="2">
    <location>
        <begin position="116"/>
        <end position="128"/>
    </location>
</feature>
<evidence type="ECO:0000313" key="3">
    <source>
        <dbReference type="EMBL" id="RIH63877.1"/>
    </source>
</evidence>
<feature type="coiled-coil region" evidence="1">
    <location>
        <begin position="60"/>
        <end position="87"/>
    </location>
</feature>
<dbReference type="RefSeq" id="WP_119351134.1">
    <property type="nucleotide sequence ID" value="NZ_QWET01000015.1"/>
</dbReference>
<dbReference type="Proteomes" id="UP000266441">
    <property type="component" value="Unassembled WGS sequence"/>
</dbReference>
<gene>
    <name evidence="3" type="ORF">D1164_17205</name>
</gene>
<dbReference type="OrthoDB" id="1100725at2"/>
<evidence type="ECO:0000313" key="4">
    <source>
        <dbReference type="Proteomes" id="UP000266441"/>
    </source>
</evidence>
<dbReference type="AlphaFoldDB" id="A0A399CWX5"/>
<evidence type="ECO:0000256" key="2">
    <source>
        <dbReference type="SAM" id="MobiDB-lite"/>
    </source>
</evidence>
<dbReference type="EMBL" id="QWET01000015">
    <property type="protein sequence ID" value="RIH63877.1"/>
    <property type="molecule type" value="Genomic_DNA"/>
</dbReference>
<comment type="caution">
    <text evidence="3">The sequence shown here is derived from an EMBL/GenBank/DDBJ whole genome shotgun (WGS) entry which is preliminary data.</text>
</comment>